<reference evidence="2" key="1">
    <citation type="submission" date="2016-11" db="UniProtKB">
        <authorList>
            <consortium name="WormBaseParasite"/>
        </authorList>
    </citation>
    <scope>IDENTIFICATION</scope>
</reference>
<name>A0A1I8AEN7_9BILA</name>
<dbReference type="Proteomes" id="UP000095287">
    <property type="component" value="Unplaced"/>
</dbReference>
<protein>
    <submittedName>
        <fullName evidence="2">Uncharacterized protein</fullName>
    </submittedName>
</protein>
<dbReference type="WBParaSite" id="L893_g5167.t1">
    <property type="protein sequence ID" value="L893_g5167.t1"/>
    <property type="gene ID" value="L893_g5167"/>
</dbReference>
<evidence type="ECO:0000313" key="1">
    <source>
        <dbReference type="Proteomes" id="UP000095287"/>
    </source>
</evidence>
<sequence>MIDVSKCLQDPYLQHPDKRIACFPSHRSVPPRNNGSFIAAKGSRFHRQSSSSGFAFQIARLSERRELVIHNNVSTHPGGQAPVISPPRG</sequence>
<organism evidence="1 2">
    <name type="scientific">Steinernema glaseri</name>
    <dbReference type="NCBI Taxonomy" id="37863"/>
    <lineage>
        <taxon>Eukaryota</taxon>
        <taxon>Metazoa</taxon>
        <taxon>Ecdysozoa</taxon>
        <taxon>Nematoda</taxon>
        <taxon>Chromadorea</taxon>
        <taxon>Rhabditida</taxon>
        <taxon>Tylenchina</taxon>
        <taxon>Panagrolaimomorpha</taxon>
        <taxon>Strongyloidoidea</taxon>
        <taxon>Steinernematidae</taxon>
        <taxon>Steinernema</taxon>
    </lineage>
</organism>
<accession>A0A1I8AEN7</accession>
<keyword evidence="1" id="KW-1185">Reference proteome</keyword>
<evidence type="ECO:0000313" key="2">
    <source>
        <dbReference type="WBParaSite" id="L893_g5167.t1"/>
    </source>
</evidence>
<dbReference type="AlphaFoldDB" id="A0A1I8AEN7"/>
<proteinExistence type="predicted"/>